<dbReference type="SUPFAM" id="SSF52075">
    <property type="entry name" value="Outer arm dynein light chain 1"/>
    <property type="match status" value="1"/>
</dbReference>
<keyword evidence="1" id="KW-0433">Leucine-rich repeat</keyword>
<dbReference type="AlphaFoldDB" id="A0A177WE73"/>
<evidence type="ECO:0000256" key="2">
    <source>
        <dbReference type="ARBA" id="ARBA00022737"/>
    </source>
</evidence>
<dbReference type="OrthoDB" id="1394818at2759"/>
<dbReference type="InterPro" id="IPR001611">
    <property type="entry name" value="Leu-rich_rpt"/>
</dbReference>
<evidence type="ECO:0000256" key="1">
    <source>
        <dbReference type="ARBA" id="ARBA00022614"/>
    </source>
</evidence>
<keyword evidence="2" id="KW-0677">Repeat</keyword>
<dbReference type="PANTHER" id="PTHR48051">
    <property type="match status" value="1"/>
</dbReference>
<dbReference type="STRING" id="403673.A0A177WE73"/>
<dbReference type="Proteomes" id="UP000077115">
    <property type="component" value="Unassembled WGS sequence"/>
</dbReference>
<dbReference type="Gene3D" id="3.80.10.10">
    <property type="entry name" value="Ribonuclease Inhibitor"/>
    <property type="match status" value="1"/>
</dbReference>
<dbReference type="PANTHER" id="PTHR48051:SF46">
    <property type="entry name" value="LEUCINE RICH REPEAT-CONTAINING DOMAIN PROTEIN"/>
    <property type="match status" value="1"/>
</dbReference>
<dbReference type="VEuPathDB" id="FungiDB:BDEG_21816"/>
<dbReference type="InterPro" id="IPR032675">
    <property type="entry name" value="LRR_dom_sf"/>
</dbReference>
<dbReference type="InterPro" id="IPR003591">
    <property type="entry name" value="Leu-rich_rpt_typical-subtyp"/>
</dbReference>
<organism evidence="3 4">
    <name type="scientific">Batrachochytrium dendrobatidis (strain JEL423)</name>
    <dbReference type="NCBI Taxonomy" id="403673"/>
    <lineage>
        <taxon>Eukaryota</taxon>
        <taxon>Fungi</taxon>
        <taxon>Fungi incertae sedis</taxon>
        <taxon>Chytridiomycota</taxon>
        <taxon>Chytridiomycota incertae sedis</taxon>
        <taxon>Chytridiomycetes</taxon>
        <taxon>Rhizophydiales</taxon>
        <taxon>Rhizophydiales incertae sedis</taxon>
        <taxon>Batrachochytrium</taxon>
    </lineage>
</organism>
<dbReference type="InterPro" id="IPR050216">
    <property type="entry name" value="LRR_domain-containing"/>
</dbReference>
<evidence type="ECO:0008006" key="5">
    <source>
        <dbReference type="Google" id="ProtNLM"/>
    </source>
</evidence>
<name>A0A177WE73_BATDL</name>
<dbReference type="EMBL" id="DS022301">
    <property type="protein sequence ID" value="OAJ37840.1"/>
    <property type="molecule type" value="Genomic_DNA"/>
</dbReference>
<reference evidence="3 4" key="2">
    <citation type="submission" date="2016-05" db="EMBL/GenBank/DDBJ databases">
        <title>Lineage-specific infection strategies underlie the spectrum of fungal disease in amphibians.</title>
        <authorList>
            <person name="Cuomo C.A."/>
            <person name="Farrer R.A."/>
            <person name="James T."/>
            <person name="Longcore J."/>
            <person name="Birren B."/>
        </authorList>
    </citation>
    <scope>NUCLEOTIDE SEQUENCE [LARGE SCALE GENOMIC DNA]</scope>
    <source>
        <strain evidence="3 4">JEL423</strain>
    </source>
</reference>
<dbReference type="SMART" id="SM00369">
    <property type="entry name" value="LRR_TYP"/>
    <property type="match status" value="4"/>
</dbReference>
<evidence type="ECO:0000313" key="3">
    <source>
        <dbReference type="EMBL" id="OAJ37840.1"/>
    </source>
</evidence>
<reference evidence="3 4" key="1">
    <citation type="submission" date="2006-10" db="EMBL/GenBank/DDBJ databases">
        <title>The Genome Sequence of Batrachochytrium dendrobatidis JEL423.</title>
        <authorList>
            <consortium name="The Broad Institute Genome Sequencing Platform"/>
            <person name="Birren B."/>
            <person name="Lander E."/>
            <person name="Galagan J."/>
            <person name="Cuomo C."/>
            <person name="Devon K."/>
            <person name="Jaffe D."/>
            <person name="Butler J."/>
            <person name="Alvarez P."/>
            <person name="Gnerre S."/>
            <person name="Grabherr M."/>
            <person name="Kleber M."/>
            <person name="Mauceli E."/>
            <person name="Brockman W."/>
            <person name="Young S."/>
            <person name="LaButti K."/>
            <person name="Sykes S."/>
            <person name="DeCaprio D."/>
            <person name="Crawford M."/>
            <person name="Koehrsen M."/>
            <person name="Engels R."/>
            <person name="Montgomery P."/>
            <person name="Pearson M."/>
            <person name="Howarth C."/>
            <person name="Larson L."/>
            <person name="White J."/>
            <person name="O'Leary S."/>
            <person name="Kodira C."/>
            <person name="Zeng Q."/>
            <person name="Yandava C."/>
            <person name="Alvarado L."/>
            <person name="Longcore J."/>
            <person name="James T."/>
        </authorList>
    </citation>
    <scope>NUCLEOTIDE SEQUENCE [LARGE SCALE GENOMIC DNA]</scope>
    <source>
        <strain evidence="3 4">JEL423</strain>
    </source>
</reference>
<gene>
    <name evidence="3" type="ORF">BDEG_21816</name>
</gene>
<protein>
    <recommendedName>
        <fullName evidence="5">Leucine-rich repeat-containing protein sog2</fullName>
    </recommendedName>
</protein>
<dbReference type="PROSITE" id="PS51450">
    <property type="entry name" value="LRR"/>
    <property type="match status" value="1"/>
</dbReference>
<evidence type="ECO:0000313" key="4">
    <source>
        <dbReference type="Proteomes" id="UP000077115"/>
    </source>
</evidence>
<accession>A0A177WE73</accession>
<proteinExistence type="predicted"/>
<sequence length="665" mass="73303">MAQQQCVSQTALPVLLSHSSNGTGQALADLSNTIREEALLHPVNVNLSARKIVQLPPEIGLLIDLERIGLNNNMLTTLPPEFGRLGALRYLNLRSNLLREFPLPLTELVHLEVLDLSKNKIERFPTHPGALINLRVLSISRNRVQMLPKYVASMKLLHILKLDHNPFVWPPSKLMACVDEKNKAEWLENIRLFLLKEASRSMVTPGLSSTQPPSSTTPSLNQIFDHHTSECTIAVRKYFLTSVQSLIPALSPFDCLVKDASKTFLFSVCELYDVSCTIIFYLTRSGEIGNIASSALSPPITIEREMKALDRESIQLLTVHKKLDCVYSNSANVSGFQDSAQKLQIEDNSNEIALMKNLKLLTRNLSRRVHTVINSIYSSVLPVLFNYSNPLNHLVVISILCDWHKANVGLSGAIQLVQHALLGPTGASLADNSILMSAMPSGPFISRHVNATIWSEQMDRKNTGNHTHGRNLSSASDTLIKSVYSTSESQSFACQDTIRDSQGLQTNIHTVSGKNALAPFKASPNIVSGSTLNAGYNTTLQNTLPISKTIKDDAQAINVLLTDLSYLTDSTRVICLNDTNSANEPCQNTLWNCLKSVELLVDSCKKEYEIHAELSSVILQNIFRAVAHLCIALKQRIANSDSTPFVSIAPIAARALSNVKKHLNL</sequence>
<dbReference type="GO" id="GO:0005737">
    <property type="term" value="C:cytoplasm"/>
    <property type="evidence" value="ECO:0007669"/>
    <property type="project" value="TreeGrafter"/>
</dbReference>